<evidence type="ECO:0000313" key="3">
    <source>
        <dbReference type="Proteomes" id="UP000318704"/>
    </source>
</evidence>
<protein>
    <recommendedName>
        <fullName evidence="4">Secreted protein</fullName>
    </recommendedName>
</protein>
<sequence length="322" mass="36023" precursor="true">MFLQWNRFFSRYCLALLAGTSILIAGVELHAQVTPGTGTRVDGCWDDFEDESWEFITNLPKSSTNVDKQTRYPLGQSTNSIWTESAKRGQPDVIQRIPTPAGGLPGSKGALLMKTLHTGVPGQGSRGTNQDDLIMQGSMISVSYSPSVVTRVYIPPFEEWEDKTGTSFGFRAAVKAPMKSKRSRSRRRFFSRSSGYSTKIETIYLGMFIQFNSKTDSPNGEDSAMFVVRADTMGQDFIGPEIKQTGWWTLGMSFTPDGRTHYYASPGVDPLTPADRFASHLPYGTRIQSFHTAFFNVCNQDNGRTWSTEWIIDDPAMYYIGR</sequence>
<feature type="chain" id="PRO_5022074449" description="Secreted protein" evidence="1">
    <location>
        <begin position="26"/>
        <end position="322"/>
    </location>
</feature>
<dbReference type="Proteomes" id="UP000318704">
    <property type="component" value="Chromosome"/>
</dbReference>
<evidence type="ECO:0000313" key="2">
    <source>
        <dbReference type="EMBL" id="QDT96162.1"/>
    </source>
</evidence>
<dbReference type="KEGG" id="gaw:V144x_16150"/>
<reference evidence="2 3" key="1">
    <citation type="submission" date="2019-03" db="EMBL/GenBank/DDBJ databases">
        <title>Deep-cultivation of Planctomycetes and their phenomic and genomic characterization uncovers novel biology.</title>
        <authorList>
            <person name="Wiegand S."/>
            <person name="Jogler M."/>
            <person name="Boedeker C."/>
            <person name="Pinto D."/>
            <person name="Vollmers J."/>
            <person name="Rivas-Marin E."/>
            <person name="Kohn T."/>
            <person name="Peeters S.H."/>
            <person name="Heuer A."/>
            <person name="Rast P."/>
            <person name="Oberbeckmann S."/>
            <person name="Bunk B."/>
            <person name="Jeske O."/>
            <person name="Meyerdierks A."/>
            <person name="Storesund J.E."/>
            <person name="Kallscheuer N."/>
            <person name="Luecker S."/>
            <person name="Lage O.M."/>
            <person name="Pohl T."/>
            <person name="Merkel B.J."/>
            <person name="Hornburger P."/>
            <person name="Mueller R.-W."/>
            <person name="Bruemmer F."/>
            <person name="Labrenz M."/>
            <person name="Spormann A.M."/>
            <person name="Op den Camp H."/>
            <person name="Overmann J."/>
            <person name="Amann R."/>
            <person name="Jetten M.S.M."/>
            <person name="Mascher T."/>
            <person name="Medema M.H."/>
            <person name="Devos D.P."/>
            <person name="Kaster A.-K."/>
            <person name="Ovreas L."/>
            <person name="Rohde M."/>
            <person name="Galperin M.Y."/>
            <person name="Jogler C."/>
        </authorList>
    </citation>
    <scope>NUCLEOTIDE SEQUENCE [LARGE SCALE GENOMIC DNA]</scope>
    <source>
        <strain evidence="2 3">V144</strain>
    </source>
</reference>
<accession>A0A517VT34</accession>
<dbReference type="RefSeq" id="WP_144983831.1">
    <property type="nucleotide sequence ID" value="NZ_CP037920.1"/>
</dbReference>
<dbReference type="AlphaFoldDB" id="A0A517VT34"/>
<evidence type="ECO:0008006" key="4">
    <source>
        <dbReference type="Google" id="ProtNLM"/>
    </source>
</evidence>
<evidence type="ECO:0000256" key="1">
    <source>
        <dbReference type="SAM" id="SignalP"/>
    </source>
</evidence>
<organism evidence="2 3">
    <name type="scientific">Gimesia aquarii</name>
    <dbReference type="NCBI Taxonomy" id="2527964"/>
    <lineage>
        <taxon>Bacteria</taxon>
        <taxon>Pseudomonadati</taxon>
        <taxon>Planctomycetota</taxon>
        <taxon>Planctomycetia</taxon>
        <taxon>Planctomycetales</taxon>
        <taxon>Planctomycetaceae</taxon>
        <taxon>Gimesia</taxon>
    </lineage>
</organism>
<dbReference type="EMBL" id="CP037920">
    <property type="protein sequence ID" value="QDT96162.1"/>
    <property type="molecule type" value="Genomic_DNA"/>
</dbReference>
<proteinExistence type="predicted"/>
<feature type="signal peptide" evidence="1">
    <location>
        <begin position="1"/>
        <end position="25"/>
    </location>
</feature>
<gene>
    <name evidence="2" type="ORF">V144x_16150</name>
</gene>
<keyword evidence="1" id="KW-0732">Signal</keyword>
<name>A0A517VT34_9PLAN</name>